<evidence type="ECO:0000313" key="2">
    <source>
        <dbReference type="Proteomes" id="UP000077755"/>
    </source>
</evidence>
<dbReference type="PANTHER" id="PTHR35687">
    <property type="entry name" value="OS07G0516700 PROTEIN"/>
    <property type="match status" value="1"/>
</dbReference>
<reference evidence="1" key="2">
    <citation type="submission" date="2022-03" db="EMBL/GenBank/DDBJ databases">
        <title>Draft title - Genomic analysis of global carrot germplasm unveils the trajectory of domestication and the origin of high carotenoid orange carrot.</title>
        <authorList>
            <person name="Iorizzo M."/>
            <person name="Ellison S."/>
            <person name="Senalik D."/>
            <person name="Macko-Podgorni A."/>
            <person name="Grzebelus D."/>
            <person name="Bostan H."/>
            <person name="Rolling W."/>
            <person name="Curaba J."/>
            <person name="Simon P."/>
        </authorList>
    </citation>
    <scope>NUCLEOTIDE SEQUENCE</scope>
    <source>
        <tissue evidence="1">Leaf</tissue>
    </source>
</reference>
<evidence type="ECO:0000313" key="1">
    <source>
        <dbReference type="EMBL" id="WOH11728.1"/>
    </source>
</evidence>
<organism evidence="1 2">
    <name type="scientific">Daucus carota subsp. sativus</name>
    <name type="common">Carrot</name>
    <dbReference type="NCBI Taxonomy" id="79200"/>
    <lineage>
        <taxon>Eukaryota</taxon>
        <taxon>Viridiplantae</taxon>
        <taxon>Streptophyta</taxon>
        <taxon>Embryophyta</taxon>
        <taxon>Tracheophyta</taxon>
        <taxon>Spermatophyta</taxon>
        <taxon>Magnoliopsida</taxon>
        <taxon>eudicotyledons</taxon>
        <taxon>Gunneridae</taxon>
        <taxon>Pentapetalae</taxon>
        <taxon>asterids</taxon>
        <taxon>campanulids</taxon>
        <taxon>Apiales</taxon>
        <taxon>Apiaceae</taxon>
        <taxon>Apioideae</taxon>
        <taxon>Scandiceae</taxon>
        <taxon>Daucinae</taxon>
        <taxon>Daucus</taxon>
        <taxon>Daucus sect. Daucus</taxon>
    </lineage>
</organism>
<dbReference type="Proteomes" id="UP000077755">
    <property type="component" value="Chromosome 8"/>
</dbReference>
<gene>
    <name evidence="1" type="ORF">DCAR_0831219</name>
</gene>
<name>A0AAF0XPB6_DAUCS</name>
<protein>
    <submittedName>
        <fullName evidence="1">Uncharacterized protein</fullName>
    </submittedName>
</protein>
<proteinExistence type="predicted"/>
<accession>A0AAF0XPB6</accession>
<dbReference type="PANTHER" id="PTHR35687:SF1">
    <property type="entry name" value="OS07G0516700 PROTEIN"/>
    <property type="match status" value="1"/>
</dbReference>
<reference evidence="1" key="1">
    <citation type="journal article" date="2016" name="Nat. Genet.">
        <title>A high-quality carrot genome assembly provides new insights into carotenoid accumulation and asterid genome evolution.</title>
        <authorList>
            <person name="Iorizzo M."/>
            <person name="Ellison S."/>
            <person name="Senalik D."/>
            <person name="Zeng P."/>
            <person name="Satapoomin P."/>
            <person name="Huang J."/>
            <person name="Bowman M."/>
            <person name="Iovene M."/>
            <person name="Sanseverino W."/>
            <person name="Cavagnaro P."/>
            <person name="Yildiz M."/>
            <person name="Macko-Podgorni A."/>
            <person name="Moranska E."/>
            <person name="Grzebelus E."/>
            <person name="Grzebelus D."/>
            <person name="Ashrafi H."/>
            <person name="Zheng Z."/>
            <person name="Cheng S."/>
            <person name="Spooner D."/>
            <person name="Van Deynze A."/>
            <person name="Simon P."/>
        </authorList>
    </citation>
    <scope>NUCLEOTIDE SEQUENCE</scope>
    <source>
        <tissue evidence="1">Leaf</tissue>
    </source>
</reference>
<keyword evidence="2" id="KW-1185">Reference proteome</keyword>
<dbReference type="AlphaFoldDB" id="A0AAF0XPB6"/>
<dbReference type="EMBL" id="CP093350">
    <property type="protein sequence ID" value="WOH11728.1"/>
    <property type="molecule type" value="Genomic_DNA"/>
</dbReference>
<sequence length="82" mass="9709">MINHMINKSCGYSKMEREDPGEIQHRRAQFLIYKVLQQAATGSPKRRKLSHLRLRTHRLKIRIGKTLKKLKKKIFSAIKLLK</sequence>